<evidence type="ECO:0000256" key="20">
    <source>
        <dbReference type="SAM" id="Coils"/>
    </source>
</evidence>
<dbReference type="SUPFAM" id="SSF57850">
    <property type="entry name" value="RING/U-box"/>
    <property type="match status" value="1"/>
</dbReference>
<dbReference type="InterPro" id="IPR032451">
    <property type="entry name" value="SMARCC_C"/>
</dbReference>
<dbReference type="InterPro" id="IPR001005">
    <property type="entry name" value="SANT/Myb"/>
</dbReference>
<dbReference type="FunFam" id="1.10.10.10:FF:000020">
    <property type="entry name" value="SWI/SNF complex subunit SMARCC2 isoform c"/>
    <property type="match status" value="1"/>
</dbReference>
<dbReference type="GO" id="GO:0005524">
    <property type="term" value="F:ATP binding"/>
    <property type="evidence" value="ECO:0007669"/>
    <property type="project" value="UniProtKB-KW"/>
</dbReference>
<dbReference type="Gene3D" id="1.20.920.10">
    <property type="entry name" value="Bromodomain-like"/>
    <property type="match status" value="1"/>
</dbReference>
<dbReference type="InterPro" id="IPR000330">
    <property type="entry name" value="SNF2_N"/>
</dbReference>
<keyword evidence="4" id="KW-0479">Metal-binding</keyword>
<feature type="coiled-coil region" evidence="20">
    <location>
        <begin position="383"/>
        <end position="414"/>
    </location>
</feature>
<dbReference type="SMART" id="SM00717">
    <property type="entry name" value="SANT"/>
    <property type="match status" value="1"/>
</dbReference>
<dbReference type="PROSITE" id="PS50090">
    <property type="entry name" value="MYB_LIKE"/>
    <property type="match status" value="1"/>
</dbReference>
<evidence type="ECO:0000256" key="5">
    <source>
        <dbReference type="ARBA" id="ARBA00022741"/>
    </source>
</evidence>
<dbReference type="InterPro" id="IPR001650">
    <property type="entry name" value="Helicase_C-like"/>
</dbReference>
<evidence type="ECO:0000256" key="16">
    <source>
        <dbReference type="ARBA" id="ARBA00025178"/>
    </source>
</evidence>
<evidence type="ECO:0000256" key="9">
    <source>
        <dbReference type="ARBA" id="ARBA00022833"/>
    </source>
</evidence>
<evidence type="ECO:0000256" key="12">
    <source>
        <dbReference type="ARBA" id="ARBA00023015"/>
    </source>
</evidence>
<dbReference type="SUPFAM" id="SSF52113">
    <property type="entry name" value="BRCT domain"/>
    <property type="match status" value="1"/>
</dbReference>
<feature type="compositionally biased region" description="Acidic residues" evidence="21">
    <location>
        <begin position="1152"/>
        <end position="1164"/>
    </location>
</feature>
<feature type="coiled-coil region" evidence="20">
    <location>
        <begin position="2059"/>
        <end position="2126"/>
    </location>
</feature>
<dbReference type="InterPro" id="IPR029295">
    <property type="entry name" value="SnAC"/>
</dbReference>
<dbReference type="PRINTS" id="PR00503">
    <property type="entry name" value="BROMODOMAIN"/>
</dbReference>
<dbReference type="GO" id="GO:0005634">
    <property type="term" value="C:nucleus"/>
    <property type="evidence" value="ECO:0007669"/>
    <property type="project" value="UniProtKB-SubCell"/>
</dbReference>
<dbReference type="PROSITE" id="PS50934">
    <property type="entry name" value="SWIRM"/>
    <property type="match status" value="1"/>
</dbReference>
<dbReference type="CDD" id="cd18793">
    <property type="entry name" value="SF2_C_SNF"/>
    <property type="match status" value="1"/>
</dbReference>
<dbReference type="PROSITE" id="PS51192">
    <property type="entry name" value="HELICASE_ATP_BIND_1"/>
    <property type="match status" value="1"/>
</dbReference>
<keyword evidence="9" id="KW-0862">Zinc</keyword>
<dbReference type="Gene3D" id="3.40.50.10810">
    <property type="entry name" value="Tandem AAA-ATPase domain"/>
    <property type="match status" value="1"/>
</dbReference>
<dbReference type="FunFam" id="3.40.50.10810:FF:000008">
    <property type="entry name" value="Chromatin structure-remodeling complex subunit snf21"/>
    <property type="match status" value="1"/>
</dbReference>
<dbReference type="CDD" id="cd02336">
    <property type="entry name" value="ZZ_RSC8"/>
    <property type="match status" value="1"/>
</dbReference>
<dbReference type="InterPro" id="IPR043145">
    <property type="entry name" value="Znf_ZZ_sf"/>
</dbReference>
<dbReference type="OrthoDB" id="118550at2759"/>
<dbReference type="SMART" id="SM00490">
    <property type="entry name" value="HELICc"/>
    <property type="match status" value="1"/>
</dbReference>
<dbReference type="InterPro" id="IPR041984">
    <property type="entry name" value="Rsc8/Ssr1/Ssr2_ZZ"/>
</dbReference>
<dbReference type="InterPro" id="IPR001487">
    <property type="entry name" value="Bromodomain"/>
</dbReference>
<keyword evidence="8" id="KW-0347">Helicase</keyword>
<keyword evidence="14" id="KW-0804">Transcription</keyword>
<comment type="subcellular location">
    <subcellularLocation>
        <location evidence="1">Nucleus</location>
    </subcellularLocation>
</comment>
<dbReference type="GO" id="GO:0006355">
    <property type="term" value="P:regulation of DNA-templated transcription"/>
    <property type="evidence" value="ECO:0007669"/>
    <property type="project" value="UniProtKB-ARBA"/>
</dbReference>
<dbReference type="SMART" id="SM00573">
    <property type="entry name" value="HSA"/>
    <property type="match status" value="1"/>
</dbReference>
<dbReference type="Gene3D" id="3.40.50.300">
    <property type="entry name" value="P-loop containing nucleotide triphosphate hydrolases"/>
    <property type="match status" value="1"/>
</dbReference>
<dbReference type="Pfam" id="PF14619">
    <property type="entry name" value="SnAC"/>
    <property type="match status" value="1"/>
</dbReference>
<evidence type="ECO:0000313" key="32">
    <source>
        <dbReference type="Proteomes" id="UP000242875"/>
    </source>
</evidence>
<dbReference type="Pfam" id="PF00176">
    <property type="entry name" value="SNF2-rel_dom"/>
    <property type="match status" value="1"/>
</dbReference>
<dbReference type="Pfam" id="PF16495">
    <property type="entry name" value="SWIRM-assoc_1"/>
    <property type="match status" value="1"/>
</dbReference>
<evidence type="ECO:0000256" key="4">
    <source>
        <dbReference type="ARBA" id="ARBA00022723"/>
    </source>
</evidence>
<feature type="domain" description="ZZ-type" evidence="24">
    <location>
        <begin position="1850"/>
        <end position="1904"/>
    </location>
</feature>
<dbReference type="InterPro" id="IPR014012">
    <property type="entry name" value="HSA_dom"/>
</dbReference>
<dbReference type="InterPro" id="IPR036427">
    <property type="entry name" value="Bromodomain-like_sf"/>
</dbReference>
<feature type="domain" description="Helicase C-terminal" evidence="27">
    <location>
        <begin position="818"/>
        <end position="1009"/>
    </location>
</feature>
<dbReference type="GO" id="GO:0006338">
    <property type="term" value="P:chromatin remodeling"/>
    <property type="evidence" value="ECO:0007669"/>
    <property type="project" value="UniProtKB-ARBA"/>
</dbReference>
<accession>A0A261Y3R4</accession>
<dbReference type="Gene3D" id="3.30.60.90">
    <property type="match status" value="1"/>
</dbReference>
<evidence type="ECO:0000256" key="6">
    <source>
        <dbReference type="ARBA" id="ARBA00022771"/>
    </source>
</evidence>
<comment type="similarity">
    <text evidence="3">Belongs to the SNF2/RAD54 helicase family. ISWI subfamily.</text>
</comment>
<feature type="domain" description="HSA" evidence="28">
    <location>
        <begin position="330"/>
        <end position="402"/>
    </location>
</feature>
<dbReference type="InterPro" id="IPR049898">
    <property type="entry name" value="MARR_BRCT_CHROMO"/>
</dbReference>
<dbReference type="PROSITE" id="PS51293">
    <property type="entry name" value="SANT"/>
    <property type="match status" value="1"/>
</dbReference>
<dbReference type="Pfam" id="PF00271">
    <property type="entry name" value="Helicase_C"/>
    <property type="match status" value="1"/>
</dbReference>
<keyword evidence="20" id="KW-0175">Coiled coil</keyword>
<keyword evidence="13 18" id="KW-0103">Bromodomain</keyword>
<organism evidence="31 32">
    <name type="scientific">Bifiguratus adelaidae</name>
    <dbReference type="NCBI Taxonomy" id="1938954"/>
    <lineage>
        <taxon>Eukaryota</taxon>
        <taxon>Fungi</taxon>
        <taxon>Fungi incertae sedis</taxon>
        <taxon>Mucoromycota</taxon>
        <taxon>Mucoromycotina</taxon>
        <taxon>Endogonomycetes</taxon>
        <taxon>Endogonales</taxon>
        <taxon>Endogonales incertae sedis</taxon>
        <taxon>Bifiguratus</taxon>
    </lineage>
</organism>
<evidence type="ECO:0000256" key="14">
    <source>
        <dbReference type="ARBA" id="ARBA00023163"/>
    </source>
</evidence>
<dbReference type="SUPFAM" id="SSF52540">
    <property type="entry name" value="P-loop containing nucleoside triphosphate hydrolases"/>
    <property type="match status" value="2"/>
</dbReference>
<dbReference type="GO" id="GO:0004386">
    <property type="term" value="F:helicase activity"/>
    <property type="evidence" value="ECO:0007669"/>
    <property type="project" value="UniProtKB-KW"/>
</dbReference>
<feature type="domain" description="SWIRM" evidence="25">
    <location>
        <begin position="1670"/>
        <end position="1767"/>
    </location>
</feature>
<dbReference type="PROSITE" id="PS52032">
    <property type="entry name" value="MARR_BRCT_CHROMO"/>
    <property type="match status" value="1"/>
</dbReference>
<comment type="caution">
    <text evidence="31">The sequence shown here is derived from an EMBL/GenBank/DDBJ whole genome shotgun (WGS) entry which is preliminary data.</text>
</comment>
<dbReference type="PROSITE" id="PS51204">
    <property type="entry name" value="HSA"/>
    <property type="match status" value="1"/>
</dbReference>
<dbReference type="Pfam" id="PF00249">
    <property type="entry name" value="Myb_DNA-binding"/>
    <property type="match status" value="1"/>
</dbReference>
<dbReference type="PROSITE" id="PS50014">
    <property type="entry name" value="BROMODOMAIN_2"/>
    <property type="match status" value="1"/>
</dbReference>
<evidence type="ECO:0000256" key="18">
    <source>
        <dbReference type="PROSITE-ProRule" id="PRU00035"/>
    </source>
</evidence>
<feature type="domain" description="Chromo" evidence="30">
    <location>
        <begin position="1344"/>
        <end position="1627"/>
    </location>
</feature>
<dbReference type="InterPro" id="IPR036420">
    <property type="entry name" value="BRCT_dom_sf"/>
</dbReference>
<dbReference type="Pfam" id="PF00569">
    <property type="entry name" value="ZZ"/>
    <property type="match status" value="1"/>
</dbReference>
<keyword evidence="10" id="KW-0067">ATP-binding</keyword>
<protein>
    <recommendedName>
        <fullName evidence="17">Vacuolar import and degradation protein 21</fullName>
    </recommendedName>
</protein>
<evidence type="ECO:0000259" key="28">
    <source>
        <dbReference type="PROSITE" id="PS51204"/>
    </source>
</evidence>
<evidence type="ECO:0000259" key="30">
    <source>
        <dbReference type="PROSITE" id="PS52032"/>
    </source>
</evidence>
<evidence type="ECO:0000259" key="26">
    <source>
        <dbReference type="PROSITE" id="PS51192"/>
    </source>
</evidence>
<evidence type="ECO:0000256" key="21">
    <source>
        <dbReference type="SAM" id="MobiDB-lite"/>
    </source>
</evidence>
<dbReference type="FunFam" id="1.10.10.60:FF:000014">
    <property type="entry name" value="SWI/SNF complex subunit SMARCC2 isoform C"/>
    <property type="match status" value="1"/>
</dbReference>
<dbReference type="Pfam" id="PF04433">
    <property type="entry name" value="SWIRM"/>
    <property type="match status" value="1"/>
</dbReference>
<name>A0A261Y3R4_9FUNG</name>
<evidence type="ECO:0000259" key="24">
    <source>
        <dbReference type="PROSITE" id="PS50135"/>
    </source>
</evidence>
<dbReference type="SMART" id="SM01314">
    <property type="entry name" value="SnAC"/>
    <property type="match status" value="1"/>
</dbReference>
<proteinExistence type="inferred from homology"/>
<feature type="domain" description="SANT" evidence="29">
    <location>
        <begin position="1907"/>
        <end position="1958"/>
    </location>
</feature>
<dbReference type="CDD" id="cd17996">
    <property type="entry name" value="DEXHc_SMARCA2_SMARCA4"/>
    <property type="match status" value="1"/>
</dbReference>
<dbReference type="InterPro" id="IPR000433">
    <property type="entry name" value="Znf_ZZ"/>
</dbReference>
<dbReference type="PANTHER" id="PTHR10799">
    <property type="entry name" value="SNF2/RAD54 HELICASE FAMILY"/>
    <property type="match status" value="1"/>
</dbReference>
<dbReference type="EMBL" id="MVBO01000018">
    <property type="protein sequence ID" value="OZJ05270.1"/>
    <property type="molecule type" value="Genomic_DNA"/>
</dbReference>
<dbReference type="InterPro" id="IPR009057">
    <property type="entry name" value="Homeodomain-like_sf"/>
</dbReference>
<keyword evidence="12" id="KW-0805">Transcription regulation</keyword>
<feature type="region of interest" description="Disordered" evidence="21">
    <location>
        <begin position="1113"/>
        <end position="1194"/>
    </location>
</feature>
<keyword evidence="32" id="KW-1185">Reference proteome</keyword>
<evidence type="ECO:0000256" key="2">
    <source>
        <dbReference type="ARBA" id="ARBA00008913"/>
    </source>
</evidence>
<feature type="region of interest" description="Disordered" evidence="21">
    <location>
        <begin position="1581"/>
        <end position="1614"/>
    </location>
</feature>
<feature type="region of interest" description="Disordered" evidence="21">
    <location>
        <begin position="74"/>
        <end position="109"/>
    </location>
</feature>
<dbReference type="GO" id="GO:0008270">
    <property type="term" value="F:zinc ion binding"/>
    <property type="evidence" value="ECO:0007669"/>
    <property type="project" value="UniProtKB-KW"/>
</dbReference>
<dbReference type="InterPro" id="IPR038718">
    <property type="entry name" value="SNF2-like_sf"/>
</dbReference>
<dbReference type="InterPro" id="IPR036388">
    <property type="entry name" value="WH-like_DNA-bd_sf"/>
</dbReference>
<evidence type="ECO:0000256" key="3">
    <source>
        <dbReference type="ARBA" id="ARBA00009687"/>
    </source>
</evidence>
<dbReference type="SMART" id="SM00291">
    <property type="entry name" value="ZnF_ZZ"/>
    <property type="match status" value="1"/>
</dbReference>
<dbReference type="SUPFAM" id="SSF46689">
    <property type="entry name" value="Homeodomain-like"/>
    <property type="match status" value="2"/>
</dbReference>
<comment type="similarity">
    <text evidence="2">Belongs to the EAF1 family.</text>
</comment>
<dbReference type="InterPro" id="IPR007526">
    <property type="entry name" value="SWIRM"/>
</dbReference>
<feature type="domain" description="Helicase ATP-binding" evidence="26">
    <location>
        <begin position="507"/>
        <end position="672"/>
    </location>
</feature>
<keyword evidence="7" id="KW-0378">Hydrolase</keyword>
<evidence type="ECO:0000256" key="1">
    <source>
        <dbReference type="ARBA" id="ARBA00004123"/>
    </source>
</evidence>
<evidence type="ECO:0000256" key="10">
    <source>
        <dbReference type="ARBA" id="ARBA00022840"/>
    </source>
</evidence>
<dbReference type="PROSITE" id="PS51194">
    <property type="entry name" value="HELICASE_CTER"/>
    <property type="match status" value="1"/>
</dbReference>
<evidence type="ECO:0000259" key="22">
    <source>
        <dbReference type="PROSITE" id="PS50014"/>
    </source>
</evidence>
<evidence type="ECO:0000256" key="17">
    <source>
        <dbReference type="ARBA" id="ARBA00029670"/>
    </source>
</evidence>
<evidence type="ECO:0000256" key="13">
    <source>
        <dbReference type="ARBA" id="ARBA00023117"/>
    </source>
</evidence>
<evidence type="ECO:0000313" key="31">
    <source>
        <dbReference type="EMBL" id="OZJ05270.1"/>
    </source>
</evidence>
<dbReference type="PROSITE" id="PS50135">
    <property type="entry name" value="ZF_ZZ_2"/>
    <property type="match status" value="1"/>
</dbReference>
<feature type="region of interest" description="Disordered" evidence="21">
    <location>
        <begin position="1784"/>
        <end position="1814"/>
    </location>
</feature>
<evidence type="ECO:0000259" key="23">
    <source>
        <dbReference type="PROSITE" id="PS50090"/>
    </source>
</evidence>
<dbReference type="GO" id="GO:0016787">
    <property type="term" value="F:hydrolase activity"/>
    <property type="evidence" value="ECO:0007669"/>
    <property type="project" value="UniProtKB-KW"/>
</dbReference>
<dbReference type="InterPro" id="IPR014001">
    <property type="entry name" value="Helicase_ATP-bd"/>
</dbReference>
<sequence>MNSLSTQQQPSPQPITYSAAVSAGQLPPGLTNEKVNGMFQRARMLQNAGGTEQNNQELASIMNTLRNISRLQKQRSPKTAQAMAHPNVPGNNSSQSMRYVNGKHPPAKAMLNGTAHQLATDKEGQADTKRHVEVPSLDSKVPSTFTAEQLSVLKSQMKTFQLMSRNLPMTPRLGWTSNPQNSGQPFPSPTSDGTLVNQERIPRILDIPPVISAKSIDFSDPGAVRDLLEAQVDVRIRSRIQELEQIAAHLGDGGRELDIVGQVQSAKVRALVELKSLRLLNRQRKLKQDLAKALTPITTLDTAVNRAQHRRMKKQSLREARMTEKVERAQRLERERKAREKHVDYLNTILNHGRELVQASRAHLAKQGRLGRAVLQYHQHIEKEEARRADRVAKERLKALRNDDEEAYMKLLDEAKDTRLTHLLRQTGAYLDSLAQAVAVQQSEVASHLEEVKTGEDDEDTVYQTNDGRKIDYYQIAHRITEEVEQASILVGGKLKDYQIKGLQWMVSLYNNRLNGILADEMGLGKTIQTISLITYLIEKKRQMGPFLIIVPLSTLTNWTLEFEKWAPSVTKVVYKGPPTQRKNIQYEMRHNNFQVLLTTYEYIIKDRPVLGKIKWLHIIIDEGHRMKNAQSKLSATLTQFYSSKYRIILTGTPLQNNLPELWALLNFVLPKIFNSVKSFEEWFNSPFSKEGGQDKIELNEEEQLLIIKRLHKVLRPFLLRRLKKDVESELPDKVEKVIKCKSSALQLKLYAQMKKSGTLYSGTNDQGKMSIKGLNNMVMQLRKICNHPFVFEEVEDLINPSGTTNELLYRAAGKVELLDRMLPKLKTTGHRVLIFFQMTAVMTIMEDFLQYRGYEYLRLDGSTKADDRTELLKQFNAQGSPYFVFLLSTRAGGLGLNLQSADTVILYDSDWNPHQDLQAQDRAHRIGQTNEVRIFRLITERSIEENILARAQWKLDIDGKVIQAGKFDNRSTDEDREALLRTLLEDKNDEANDVDDEEEVDDDELNMLLKRSDEEFVIFEKMDKQREREEEARWIASGKKGPRPSRLMDEHELPEIYTREDTEEVEDLEIDFGRGMRSRGDVRYDDHLTEDQWLNAIEDSDTDMKKVIERKERARRKREAKRLAKEAGEESSSVETPPPTRKRKSRKVKEVEDEMVDNTEEETPASSPAPKKARARNTKPKQQDVPETLSPETRKQFTHIFETVYDAIESKEVPDEDGDMRQQAALFLVLPNRREYPDYYELIRNPIAMDTINTRIHSPYYASIDQFRQDWYLMFKNARAYNEEGSWVFEDANALQELVDKKLSELAPNDTVDGGKSLENGDAVKIKFRMPPKESNPFSAEASLLNGRVDASGQSKEDWVAYYQEEDNEDRLLPILDSLISERAIQSDVTVKDLAVILGRIRQFQDSHATLEQPRIPTGLLEISGDEDAESATDLTNILLAVFEYRRATQWSPEDLERPEKLDRNIAFIRHVRQCIINNHSTVTKAIAFSPNIPADEVDGLKADIQTLGGETTSDVLDATHVLLGTDDAWSVDHSPDAGYGLFHVAFKWITDSAERKNWESFAPYEGVKGNSNKRFMEDAQETAEGSVAEDGSAAKKARLQEGASAEGDSTKAEVVDTPDLANFTGTQSNQSNSIDTTLPMEGVREGPANAKDSAEEARKYLAEQAHEVIIPSYAAWFDMSTINEIEQNALPEFFSNRNRSKTPSIYKDYRDFMINTYRLNPSEYLTVTACRRNLAGDVCAIIRVHAFLEQWGLINYQIDPETRPSIVGPAFTGHFRVTADTPRGLQPFKPNVPTTGPNHVNGVKSTPTPKADIKDDTEVKIETNLELRKNIFDTTEPNGIVTDEESATNKVNCFTCGVDCTKTRYHSTKTKNFDLCTNCYTEGRFPSTLFSADFVRVDSSKYKHAQNAKWTDQETLLLLEGIEMYEDDWNSIASHVGTRTREQCILHFLQLPIEDPYAAQQMSELGAFQYNRLPISQADNPVMSVVAFLASVVKPGLVEKIANKALQEAYEDENEAAQNEIKAEPMEAGEVSAENQAKAERDATMAKVGTVAFVSSAVKAKALANNEEREVIRLVNEVVTAQMDKVQLKLKQFTEMEEILDAERRELEKQRQQLFVEKLNMKRMITQIKKELDQAGGPQQAAESGFGSQQVQDIVDGFANPSTSQDAANSLRLDFGEVPGLQDINPELQGPLDGQASQFFSL</sequence>
<dbReference type="PROSITE" id="PS00633">
    <property type="entry name" value="BROMODOMAIN_1"/>
    <property type="match status" value="1"/>
</dbReference>
<dbReference type="Gene3D" id="1.10.10.60">
    <property type="entry name" value="Homeodomain-like"/>
    <property type="match status" value="1"/>
</dbReference>
<dbReference type="InterPro" id="IPR017884">
    <property type="entry name" value="SANT_dom"/>
</dbReference>
<dbReference type="GO" id="GO:0042393">
    <property type="term" value="F:histone binding"/>
    <property type="evidence" value="ECO:0007669"/>
    <property type="project" value="InterPro"/>
</dbReference>
<evidence type="ECO:0000256" key="8">
    <source>
        <dbReference type="ARBA" id="ARBA00022806"/>
    </source>
</evidence>
<evidence type="ECO:0000256" key="15">
    <source>
        <dbReference type="ARBA" id="ARBA00023242"/>
    </source>
</evidence>
<feature type="compositionally biased region" description="Polar residues" evidence="21">
    <location>
        <begin position="89"/>
        <end position="98"/>
    </location>
</feature>
<feature type="compositionally biased region" description="Polar residues" evidence="21">
    <location>
        <begin position="1794"/>
        <end position="1810"/>
    </location>
</feature>
<dbReference type="Pfam" id="PF00439">
    <property type="entry name" value="Bromodomain"/>
    <property type="match status" value="1"/>
</dbReference>
<evidence type="ECO:0000256" key="7">
    <source>
        <dbReference type="ARBA" id="ARBA00022801"/>
    </source>
</evidence>
<dbReference type="CDD" id="cd00167">
    <property type="entry name" value="SANT"/>
    <property type="match status" value="1"/>
</dbReference>
<keyword evidence="5" id="KW-0547">Nucleotide-binding</keyword>
<comment type="function">
    <text evidence="16">Component of the NuA4 histone acetyltransferase complex which is involved in transcriptional activation of selected genes principally by acetylation of nucleosomal histone H4 and H2A. The NuA4 complex is also involved in DNA repair.</text>
</comment>
<dbReference type="Gene3D" id="1.20.5.170">
    <property type="match status" value="1"/>
</dbReference>
<dbReference type="Pfam" id="PF07529">
    <property type="entry name" value="HSA"/>
    <property type="match status" value="1"/>
</dbReference>
<evidence type="ECO:0000259" key="25">
    <source>
        <dbReference type="PROSITE" id="PS50934"/>
    </source>
</evidence>
<dbReference type="InterPro" id="IPR027417">
    <property type="entry name" value="P-loop_NTPase"/>
</dbReference>
<feature type="domain" description="Bromo" evidence="22">
    <location>
        <begin position="1220"/>
        <end position="1290"/>
    </location>
</feature>
<keyword evidence="6 19" id="KW-0863">Zinc-finger</keyword>
<dbReference type="SMART" id="SM00297">
    <property type="entry name" value="BROMO"/>
    <property type="match status" value="1"/>
</dbReference>
<dbReference type="InterPro" id="IPR018359">
    <property type="entry name" value="Bromodomain_CS"/>
</dbReference>
<dbReference type="Gene3D" id="1.10.10.10">
    <property type="entry name" value="Winged helix-like DNA-binding domain superfamily/Winged helix DNA-binding domain"/>
    <property type="match status" value="1"/>
</dbReference>
<evidence type="ECO:0000259" key="29">
    <source>
        <dbReference type="PROSITE" id="PS51293"/>
    </source>
</evidence>
<keyword evidence="11" id="KW-0156">Chromatin regulator</keyword>
<evidence type="ECO:0000256" key="11">
    <source>
        <dbReference type="ARBA" id="ARBA00022853"/>
    </source>
</evidence>
<feature type="domain" description="Myb-like" evidence="23">
    <location>
        <begin position="1904"/>
        <end position="1954"/>
    </location>
</feature>
<dbReference type="Proteomes" id="UP000242875">
    <property type="component" value="Unassembled WGS sequence"/>
</dbReference>
<gene>
    <name evidence="31" type="ORF">BZG36_01962</name>
</gene>
<dbReference type="GO" id="GO:0035267">
    <property type="term" value="C:NuA4 histone acetyltransferase complex"/>
    <property type="evidence" value="ECO:0007669"/>
    <property type="project" value="UniProtKB-ARBA"/>
</dbReference>
<dbReference type="GO" id="GO:0006366">
    <property type="term" value="P:transcription by RNA polymerase II"/>
    <property type="evidence" value="ECO:0007669"/>
    <property type="project" value="UniProtKB-ARBA"/>
</dbReference>
<evidence type="ECO:0000256" key="19">
    <source>
        <dbReference type="PROSITE-ProRule" id="PRU00228"/>
    </source>
</evidence>
<dbReference type="SUPFAM" id="SSF47370">
    <property type="entry name" value="Bromodomain"/>
    <property type="match status" value="1"/>
</dbReference>
<reference evidence="31 32" key="1">
    <citation type="journal article" date="2017" name="Mycologia">
        <title>Bifiguratus adelaidae, gen. et sp. nov., a new member of Mucoromycotina in endophytic and soil-dwelling habitats.</title>
        <authorList>
            <person name="Torres-Cruz T.J."/>
            <person name="Billingsley Tobias T.L."/>
            <person name="Almatruk M."/>
            <person name="Hesse C."/>
            <person name="Kuske C.R."/>
            <person name="Desiro A."/>
            <person name="Benucci G.M."/>
            <person name="Bonito G."/>
            <person name="Stajich J.E."/>
            <person name="Dunlap C."/>
            <person name="Arnold A.E."/>
            <person name="Porras-Alfaro A."/>
        </authorList>
    </citation>
    <scope>NUCLEOTIDE SEQUENCE [LARGE SCALE GENOMIC DNA]</scope>
    <source>
        <strain evidence="31 32">AZ0501</strain>
    </source>
</reference>
<dbReference type="SMART" id="SM00487">
    <property type="entry name" value="DEXDc"/>
    <property type="match status" value="1"/>
</dbReference>
<dbReference type="InterPro" id="IPR049730">
    <property type="entry name" value="SNF2/RAD54-like_C"/>
</dbReference>
<evidence type="ECO:0000259" key="27">
    <source>
        <dbReference type="PROSITE" id="PS51194"/>
    </source>
</evidence>
<keyword evidence="15" id="KW-0539">Nucleus</keyword>
<dbReference type="FunFam" id="3.40.50.300:FF:000843">
    <property type="entry name" value="Chromatin structure-remodeling complex subunit snf21"/>
    <property type="match status" value="1"/>
</dbReference>